<organism evidence="6 7">
    <name type="scientific">Ostreobium quekettii</name>
    <dbReference type="NCBI Taxonomy" id="121088"/>
    <lineage>
        <taxon>Eukaryota</taxon>
        <taxon>Viridiplantae</taxon>
        <taxon>Chlorophyta</taxon>
        <taxon>core chlorophytes</taxon>
        <taxon>Ulvophyceae</taxon>
        <taxon>TCBD clade</taxon>
        <taxon>Bryopsidales</taxon>
        <taxon>Ostreobineae</taxon>
        <taxon>Ostreobiaceae</taxon>
        <taxon>Ostreobium</taxon>
    </lineage>
</organism>
<dbReference type="Proteomes" id="UP000708148">
    <property type="component" value="Unassembled WGS sequence"/>
</dbReference>
<dbReference type="SMART" id="SM00360">
    <property type="entry name" value="RRM"/>
    <property type="match status" value="2"/>
</dbReference>
<name>A0A8S1J024_9CHLO</name>
<evidence type="ECO:0000256" key="1">
    <source>
        <dbReference type="ARBA" id="ARBA00022737"/>
    </source>
</evidence>
<evidence type="ECO:0000256" key="3">
    <source>
        <dbReference type="PROSITE-ProRule" id="PRU00176"/>
    </source>
</evidence>
<dbReference type="PROSITE" id="PS50102">
    <property type="entry name" value="RRM"/>
    <property type="match status" value="2"/>
</dbReference>
<dbReference type="InterPro" id="IPR050666">
    <property type="entry name" value="ESRP"/>
</dbReference>
<feature type="compositionally biased region" description="Gly residues" evidence="4">
    <location>
        <begin position="16"/>
        <end position="25"/>
    </location>
</feature>
<dbReference type="InterPro" id="IPR035979">
    <property type="entry name" value="RBD_domain_sf"/>
</dbReference>
<dbReference type="PANTHER" id="PTHR13976">
    <property type="entry name" value="HETEROGENEOUS NUCLEAR RIBONUCLEOPROTEIN-RELATED"/>
    <property type="match status" value="1"/>
</dbReference>
<evidence type="ECO:0000259" key="5">
    <source>
        <dbReference type="PROSITE" id="PS50102"/>
    </source>
</evidence>
<dbReference type="InterPro" id="IPR000504">
    <property type="entry name" value="RRM_dom"/>
</dbReference>
<dbReference type="Pfam" id="PF00076">
    <property type="entry name" value="RRM_1"/>
    <property type="match status" value="2"/>
</dbReference>
<feature type="region of interest" description="Disordered" evidence="4">
    <location>
        <begin position="1"/>
        <end position="31"/>
    </location>
</feature>
<keyword evidence="1" id="KW-0677">Repeat</keyword>
<keyword evidence="2 3" id="KW-0694">RNA-binding</keyword>
<dbReference type="SUPFAM" id="SSF54928">
    <property type="entry name" value="RNA-binding domain, RBD"/>
    <property type="match status" value="1"/>
</dbReference>
<evidence type="ECO:0000313" key="7">
    <source>
        <dbReference type="Proteomes" id="UP000708148"/>
    </source>
</evidence>
<comment type="caution">
    <text evidence="6">The sequence shown here is derived from an EMBL/GenBank/DDBJ whole genome shotgun (WGS) entry which is preliminary data.</text>
</comment>
<accession>A0A8S1J024</accession>
<dbReference type="InterPro" id="IPR012677">
    <property type="entry name" value="Nucleotide-bd_a/b_plait_sf"/>
</dbReference>
<proteinExistence type="predicted"/>
<evidence type="ECO:0000256" key="4">
    <source>
        <dbReference type="SAM" id="MobiDB-lite"/>
    </source>
</evidence>
<dbReference type="EMBL" id="CAJHUC010001340">
    <property type="protein sequence ID" value="CAD7700780.1"/>
    <property type="molecule type" value="Genomic_DNA"/>
</dbReference>
<dbReference type="AlphaFoldDB" id="A0A8S1J024"/>
<feature type="compositionally biased region" description="Pro residues" evidence="4">
    <location>
        <begin position="1"/>
        <end position="11"/>
    </location>
</feature>
<keyword evidence="7" id="KW-1185">Reference proteome</keyword>
<dbReference type="CDD" id="cd12254">
    <property type="entry name" value="RRM_hnRNPH_ESRPs_RBM12_like"/>
    <property type="match status" value="1"/>
</dbReference>
<evidence type="ECO:0000256" key="2">
    <source>
        <dbReference type="ARBA" id="ARBA00022884"/>
    </source>
</evidence>
<feature type="domain" description="RRM" evidence="5">
    <location>
        <begin position="41"/>
        <end position="116"/>
    </location>
</feature>
<dbReference type="OrthoDB" id="431068at2759"/>
<reference evidence="6" key="1">
    <citation type="submission" date="2020-12" db="EMBL/GenBank/DDBJ databases">
        <authorList>
            <person name="Iha C."/>
        </authorList>
    </citation>
    <scope>NUCLEOTIDE SEQUENCE</scope>
</reference>
<feature type="domain" description="RRM" evidence="5">
    <location>
        <begin position="237"/>
        <end position="313"/>
    </location>
</feature>
<dbReference type="Gene3D" id="3.30.70.330">
    <property type="match status" value="2"/>
</dbReference>
<evidence type="ECO:0000313" key="6">
    <source>
        <dbReference type="EMBL" id="CAD7700780.1"/>
    </source>
</evidence>
<sequence length="313" mass="33802">MQGSPTAPPDPLRAGSPGGAAGGAGPAASRPAAAGAASDSCVLKLKGLPYSTTQQEILDFFSGFQIRKVEFVLDPDGRPSGLAFAEFESTEEALRAMSMNGKYIGDRYVKLLHVPKQEMVEQVAFGTTIIPSARTRALVPPASSSLLPGAGLSMGLGVGVNPQYLDPRVDPRLDPRLANYPQQLMQPQMSVMPGYEQLVGAAAQGFVHNPINDLTKGMQSLHLIQSAPRPHVLTDGSTVKMRGLPFRASKQEVLEFFAEYEMIPDSLHIGVDRLGRPSGEGWLTFSNPNEARRAVRDRNRQYLGNRYLELSIC</sequence>
<protein>
    <recommendedName>
        <fullName evidence="5">RRM domain-containing protein</fullName>
    </recommendedName>
</protein>
<dbReference type="GO" id="GO:0003723">
    <property type="term" value="F:RNA binding"/>
    <property type="evidence" value="ECO:0007669"/>
    <property type="project" value="UniProtKB-UniRule"/>
</dbReference>
<gene>
    <name evidence="6" type="ORF">OSTQU699_LOCUS6139</name>
</gene>